<dbReference type="RefSeq" id="WP_307632841.1">
    <property type="nucleotide sequence ID" value="NZ_JAPHEH010000001.1"/>
</dbReference>
<reference evidence="6" key="2">
    <citation type="submission" date="2022-10" db="EMBL/GenBank/DDBJ databases">
        <authorList>
            <person name="Aronson H.S."/>
        </authorList>
    </citation>
    <scope>NUCLEOTIDE SEQUENCE</scope>
    <source>
        <strain evidence="6">RS19-109</strain>
    </source>
</reference>
<keyword evidence="3" id="KW-0067">ATP-binding</keyword>
<dbReference type="GO" id="GO:0006281">
    <property type="term" value="P:DNA repair"/>
    <property type="evidence" value="ECO:0007669"/>
    <property type="project" value="TreeGrafter"/>
</dbReference>
<dbReference type="PANTHER" id="PTHR11472">
    <property type="entry name" value="DNA REPAIR DEAD HELICASE RAD3/XP-D SUBFAMILY MEMBER"/>
    <property type="match status" value="1"/>
</dbReference>
<keyword evidence="2" id="KW-0378">Hydrolase</keyword>
<dbReference type="AlphaFoldDB" id="A0A9X4RQ37"/>
<evidence type="ECO:0000256" key="4">
    <source>
        <dbReference type="ARBA" id="ARBA00038058"/>
    </source>
</evidence>
<evidence type="ECO:0000313" key="6">
    <source>
        <dbReference type="EMBL" id="MDG4475867.1"/>
    </source>
</evidence>
<evidence type="ECO:0000256" key="2">
    <source>
        <dbReference type="ARBA" id="ARBA00022801"/>
    </source>
</evidence>
<dbReference type="InterPro" id="IPR027417">
    <property type="entry name" value="P-loop_NTPase"/>
</dbReference>
<keyword evidence="1" id="KW-0547">Nucleotide-binding</keyword>
<dbReference type="PANTHER" id="PTHR11472:SF34">
    <property type="entry name" value="REGULATOR OF TELOMERE ELONGATION HELICASE 1"/>
    <property type="match status" value="1"/>
</dbReference>
<gene>
    <name evidence="6" type="ORF">OLX77_06805</name>
</gene>
<organism evidence="6 7">
    <name type="scientific">Thiovibrio frasassiensis</name>
    <dbReference type="NCBI Taxonomy" id="2984131"/>
    <lineage>
        <taxon>Bacteria</taxon>
        <taxon>Pseudomonadati</taxon>
        <taxon>Thermodesulfobacteriota</taxon>
        <taxon>Desulfobulbia</taxon>
        <taxon>Desulfobulbales</taxon>
        <taxon>Thiovibrionaceae</taxon>
        <taxon>Thiovibrio</taxon>
    </lineage>
</organism>
<accession>A0A9X4RQ37</accession>
<dbReference type="SMART" id="SM00491">
    <property type="entry name" value="HELICc2"/>
    <property type="match status" value="1"/>
</dbReference>
<dbReference type="Proteomes" id="UP001154240">
    <property type="component" value="Unassembled WGS sequence"/>
</dbReference>
<protein>
    <submittedName>
        <fullName evidence="6">ATP-dependent DNA helicase</fullName>
    </submittedName>
</protein>
<dbReference type="InterPro" id="IPR045028">
    <property type="entry name" value="DinG/Rad3-like"/>
</dbReference>
<name>A0A9X4RQ37_9BACT</name>
<dbReference type="GO" id="GO:0003678">
    <property type="term" value="F:DNA helicase activity"/>
    <property type="evidence" value="ECO:0007669"/>
    <property type="project" value="TreeGrafter"/>
</dbReference>
<comment type="caution">
    <text evidence="6">The sequence shown here is derived from an EMBL/GenBank/DDBJ whole genome shotgun (WGS) entry which is preliminary data.</text>
</comment>
<evidence type="ECO:0000313" key="7">
    <source>
        <dbReference type="Proteomes" id="UP001154240"/>
    </source>
</evidence>
<reference evidence="6" key="1">
    <citation type="journal article" date="2022" name="bioRxiv">
        <title>Thiovibrio frasassiensisgen. nov., sp. nov., an autotrophic, elemental sulfur disproportionating bacterium isolated from sulfidic karst sediment, and proposal of Thiovibrionaceae fam. nov.</title>
        <authorList>
            <person name="Aronson H."/>
            <person name="Thomas C."/>
            <person name="Bhattacharyya M."/>
            <person name="Eckstein S."/>
            <person name="Jensen S."/>
            <person name="Barco R."/>
            <person name="Macalady J."/>
            <person name="Amend J."/>
        </authorList>
    </citation>
    <scope>NUCLEOTIDE SEQUENCE</scope>
    <source>
        <strain evidence="6">RS19-109</strain>
    </source>
</reference>
<sequence>MSTSLSDTMAEIFAQGGILAQKLPGYESRPSQLRMAEAIAATLELSEEERLGQPGMLAVEAGTGTGKTLAYLVPAILSGQKVVVSTNTLNLQDQILTKEIPFIRKHLAPNLNALCIKGRQNYLCLYRWQQFLASPQRNLFADDRDTQRLADWLEETENGDRSELSWLADNAPLWQAITASASQCLGTNCPDNSSCFITQLRKKAGQAQLLVVNHHLFFSDLALRRFGHAEVLPRYESVIFDEAHHLESVATQYFGTSFSHYQVVDLVKDLETAAQADLVGRAKDGVIQTARALAKQVDLFAELFPRERGRFSLLQFIDRFPGWDEERQRFIDQIKGLCNQLAKTAMNGESWQGMQRRAEEMLASFTTITQAQDSSSVYWYERREKTVALSASPIDIASELQDFLYAQTRSVIFTSATLTTDNTFTYFANRIGLPKNTPTITLTTPFDYAQRTLLFVPGKGFPEPQAREFPAATQQLMQELIMAANGRTLVLFTSINAMRAAHEVFLGRLPFPVLMQGEAPKARLLEQFQEQTHSVLLAVASFWEGVDVVGESLSCVIIDKLPFEVPSDPVIMARMERIKNEGGNPFFDFQIPRAILTLRQGVGRLMRSSTDRGVLAICDVRLFSKQYGRLFLKSLPQSPICRELGPVRDFFQEES</sequence>
<dbReference type="EMBL" id="JAPHEH010000001">
    <property type="protein sequence ID" value="MDG4475867.1"/>
    <property type="molecule type" value="Genomic_DNA"/>
</dbReference>
<dbReference type="Pfam" id="PF13307">
    <property type="entry name" value="Helicase_C_2"/>
    <property type="match status" value="1"/>
</dbReference>
<keyword evidence="7" id="KW-1185">Reference proteome</keyword>
<dbReference type="InterPro" id="IPR006555">
    <property type="entry name" value="ATP-dep_Helicase_C"/>
</dbReference>
<keyword evidence="6" id="KW-0347">Helicase</keyword>
<dbReference type="SUPFAM" id="SSF52540">
    <property type="entry name" value="P-loop containing nucleoside triphosphate hydrolases"/>
    <property type="match status" value="2"/>
</dbReference>
<dbReference type="Gene3D" id="3.40.50.300">
    <property type="entry name" value="P-loop containing nucleotide triphosphate hydrolases"/>
    <property type="match status" value="2"/>
</dbReference>
<dbReference type="GO" id="GO:0016818">
    <property type="term" value="F:hydrolase activity, acting on acid anhydrides, in phosphorus-containing anhydrides"/>
    <property type="evidence" value="ECO:0007669"/>
    <property type="project" value="InterPro"/>
</dbReference>
<comment type="similarity">
    <text evidence="4">Belongs to the helicase family. DinG subfamily.</text>
</comment>
<feature type="domain" description="Helicase ATP-binding" evidence="5">
    <location>
        <begin position="18"/>
        <end position="292"/>
    </location>
</feature>
<proteinExistence type="inferred from homology"/>
<dbReference type="GO" id="GO:0003676">
    <property type="term" value="F:nucleic acid binding"/>
    <property type="evidence" value="ECO:0007669"/>
    <property type="project" value="InterPro"/>
</dbReference>
<dbReference type="PROSITE" id="PS51193">
    <property type="entry name" value="HELICASE_ATP_BIND_2"/>
    <property type="match status" value="1"/>
</dbReference>
<dbReference type="InterPro" id="IPR014013">
    <property type="entry name" value="Helic_SF1/SF2_ATP-bd_DinG/Rad3"/>
</dbReference>
<dbReference type="GO" id="GO:0005524">
    <property type="term" value="F:ATP binding"/>
    <property type="evidence" value="ECO:0007669"/>
    <property type="project" value="UniProtKB-KW"/>
</dbReference>
<evidence type="ECO:0000256" key="1">
    <source>
        <dbReference type="ARBA" id="ARBA00022741"/>
    </source>
</evidence>
<evidence type="ECO:0000259" key="5">
    <source>
        <dbReference type="PROSITE" id="PS51193"/>
    </source>
</evidence>
<evidence type="ECO:0000256" key="3">
    <source>
        <dbReference type="ARBA" id="ARBA00022840"/>
    </source>
</evidence>
<dbReference type="SMART" id="SM00487">
    <property type="entry name" value="DEXDc"/>
    <property type="match status" value="1"/>
</dbReference>
<dbReference type="InterPro" id="IPR014001">
    <property type="entry name" value="Helicase_ATP-bd"/>
</dbReference>